<feature type="transmembrane region" description="Helical" evidence="2">
    <location>
        <begin position="6"/>
        <end position="26"/>
    </location>
</feature>
<keyword evidence="2" id="KW-0812">Transmembrane</keyword>
<sequence>MTSKAFMIGTSLLIGALTTAIGFYLYSYAQEPISPPLVLDIDFEGDLPPTGTSLRVGPGSVLPQIITAPTPELDPEVPPTPEATPPPAPTSPSSPPVPKNIWPPGSKLERRLARTFGAKYEEGDVFDWKRFHTVVFLSESKLTNSVARTPEPANAQDAYDYLTGKDSPFLNKRADGKVVDMLLVLLNDRDRDMGDEFPLMETTKFYLRWGKLHY</sequence>
<evidence type="ECO:0000313" key="4">
    <source>
        <dbReference type="Proteomes" id="UP000094819"/>
    </source>
</evidence>
<proteinExistence type="predicted"/>
<keyword evidence="2" id="KW-1133">Transmembrane helix</keyword>
<comment type="caution">
    <text evidence="3">The sequence shown here is derived from an EMBL/GenBank/DDBJ whole genome shotgun (WGS) entry which is preliminary data.</text>
</comment>
<feature type="region of interest" description="Disordered" evidence="1">
    <location>
        <begin position="50"/>
        <end position="105"/>
    </location>
</feature>
<accession>A0A1E3JLZ9</accession>
<organism evidence="3 4">
    <name type="scientific">Cryptococcus wingfieldii CBS 7118</name>
    <dbReference type="NCBI Taxonomy" id="1295528"/>
    <lineage>
        <taxon>Eukaryota</taxon>
        <taxon>Fungi</taxon>
        <taxon>Dikarya</taxon>
        <taxon>Basidiomycota</taxon>
        <taxon>Agaricomycotina</taxon>
        <taxon>Tremellomycetes</taxon>
        <taxon>Tremellales</taxon>
        <taxon>Cryptococcaceae</taxon>
        <taxon>Cryptococcus</taxon>
    </lineage>
</organism>
<evidence type="ECO:0000256" key="1">
    <source>
        <dbReference type="SAM" id="MobiDB-lite"/>
    </source>
</evidence>
<evidence type="ECO:0000256" key="2">
    <source>
        <dbReference type="SAM" id="Phobius"/>
    </source>
</evidence>
<dbReference type="RefSeq" id="XP_019033140.1">
    <property type="nucleotide sequence ID" value="XM_019174761.1"/>
</dbReference>
<dbReference type="GeneID" id="30191830"/>
<gene>
    <name evidence="3" type="ORF">L198_02617</name>
</gene>
<evidence type="ECO:0000313" key="3">
    <source>
        <dbReference type="EMBL" id="ODO01888.1"/>
    </source>
</evidence>
<keyword evidence="2" id="KW-0472">Membrane</keyword>
<feature type="compositionally biased region" description="Pro residues" evidence="1">
    <location>
        <begin position="76"/>
        <end position="98"/>
    </location>
</feature>
<dbReference type="OrthoDB" id="10403854at2759"/>
<protein>
    <submittedName>
        <fullName evidence="3">Uncharacterized protein</fullName>
    </submittedName>
</protein>
<reference evidence="3 4" key="1">
    <citation type="submission" date="2016-06" db="EMBL/GenBank/DDBJ databases">
        <title>Evolution of pathogenesis and genome organization in the Tremellales.</title>
        <authorList>
            <person name="Cuomo C."/>
            <person name="Litvintseva A."/>
            <person name="Heitman J."/>
            <person name="Chen Y."/>
            <person name="Sun S."/>
            <person name="Springer D."/>
            <person name="Dromer F."/>
            <person name="Young S."/>
            <person name="Zeng Q."/>
            <person name="Chapman S."/>
            <person name="Gujja S."/>
            <person name="Saif S."/>
            <person name="Birren B."/>
        </authorList>
    </citation>
    <scope>NUCLEOTIDE SEQUENCE [LARGE SCALE GENOMIC DNA]</scope>
    <source>
        <strain evidence="3 4">CBS 7118</strain>
    </source>
</reference>
<dbReference type="EMBL" id="AWGH01000006">
    <property type="protein sequence ID" value="ODO01888.1"/>
    <property type="molecule type" value="Genomic_DNA"/>
</dbReference>
<keyword evidence="4" id="KW-1185">Reference proteome</keyword>
<dbReference type="AlphaFoldDB" id="A0A1E3JLZ9"/>
<name>A0A1E3JLZ9_9TREE</name>
<dbReference type="Proteomes" id="UP000094819">
    <property type="component" value="Unassembled WGS sequence"/>
</dbReference>